<comment type="caution">
    <text evidence="1">The sequence shown here is derived from an EMBL/GenBank/DDBJ whole genome shotgun (WGS) entry which is preliminary data.</text>
</comment>
<dbReference type="AlphaFoldDB" id="A0A8E0RK45"/>
<evidence type="ECO:0000313" key="2">
    <source>
        <dbReference type="Proteomes" id="UP000728185"/>
    </source>
</evidence>
<protein>
    <recommendedName>
        <fullName evidence="3">C2H2-type domain-containing protein</fullName>
    </recommendedName>
</protein>
<sequence length="165" mass="18248">MKPESKVKLLQQHGLPSLSSLKLNGSTLHGSASEIFQLLLAIEVASHSQPTDETALSINCFGTMPSTELLSPCAVEDPPLYVTVYRKDKTQARKTRFKPRPVLRGSRKLPTPSKFHNCPKCSAFFSRHFALAEHIRMVSQSRMSFTVELIVRFLVVSGTGSSMST</sequence>
<accession>A0A8E0RK45</accession>
<gene>
    <name evidence="1" type="ORF">FBUS_02042</name>
</gene>
<proteinExistence type="predicted"/>
<evidence type="ECO:0008006" key="3">
    <source>
        <dbReference type="Google" id="ProtNLM"/>
    </source>
</evidence>
<name>A0A8E0RK45_9TREM</name>
<organism evidence="1 2">
    <name type="scientific">Fasciolopsis buskii</name>
    <dbReference type="NCBI Taxonomy" id="27845"/>
    <lineage>
        <taxon>Eukaryota</taxon>
        <taxon>Metazoa</taxon>
        <taxon>Spiralia</taxon>
        <taxon>Lophotrochozoa</taxon>
        <taxon>Platyhelminthes</taxon>
        <taxon>Trematoda</taxon>
        <taxon>Digenea</taxon>
        <taxon>Plagiorchiida</taxon>
        <taxon>Echinostomata</taxon>
        <taxon>Echinostomatoidea</taxon>
        <taxon>Fasciolidae</taxon>
        <taxon>Fasciolopsis</taxon>
    </lineage>
</organism>
<keyword evidence="2" id="KW-1185">Reference proteome</keyword>
<reference evidence="1" key="1">
    <citation type="submission" date="2019-05" db="EMBL/GenBank/DDBJ databases">
        <title>Annotation for the trematode Fasciolopsis buski.</title>
        <authorList>
            <person name="Choi Y.-J."/>
        </authorList>
    </citation>
    <scope>NUCLEOTIDE SEQUENCE</scope>
    <source>
        <strain evidence="1">HT</strain>
        <tissue evidence="1">Whole worm</tissue>
    </source>
</reference>
<dbReference type="OrthoDB" id="6282527at2759"/>
<evidence type="ECO:0000313" key="1">
    <source>
        <dbReference type="EMBL" id="KAA0185345.1"/>
    </source>
</evidence>
<dbReference type="EMBL" id="LUCM01010538">
    <property type="protein sequence ID" value="KAA0185345.1"/>
    <property type="molecule type" value="Genomic_DNA"/>
</dbReference>
<dbReference type="Proteomes" id="UP000728185">
    <property type="component" value="Unassembled WGS sequence"/>
</dbReference>